<dbReference type="EC" id="6.1.1.1" evidence="1 10"/>
<name>A0A4S8MI07_DENBC</name>
<comment type="catalytic activity">
    <reaction evidence="8 10">
        <text>tRNA(Tyr) + L-tyrosine + ATP = L-tyrosyl-tRNA(Tyr) + AMP + diphosphate + H(+)</text>
        <dbReference type="Rhea" id="RHEA:10220"/>
        <dbReference type="Rhea" id="RHEA-COMP:9706"/>
        <dbReference type="Rhea" id="RHEA-COMP:9707"/>
        <dbReference type="ChEBI" id="CHEBI:15378"/>
        <dbReference type="ChEBI" id="CHEBI:30616"/>
        <dbReference type="ChEBI" id="CHEBI:33019"/>
        <dbReference type="ChEBI" id="CHEBI:58315"/>
        <dbReference type="ChEBI" id="CHEBI:78442"/>
        <dbReference type="ChEBI" id="CHEBI:78536"/>
        <dbReference type="ChEBI" id="CHEBI:456215"/>
        <dbReference type="EC" id="6.1.1.1"/>
    </reaction>
</comment>
<dbReference type="SUPFAM" id="SSF55174">
    <property type="entry name" value="Alpha-L RNA-binding motif"/>
    <property type="match status" value="1"/>
</dbReference>
<evidence type="ECO:0000256" key="4">
    <source>
        <dbReference type="ARBA" id="ARBA00022840"/>
    </source>
</evidence>
<dbReference type="SUPFAM" id="SSF52374">
    <property type="entry name" value="Nucleotidylyl transferase"/>
    <property type="match status" value="1"/>
</dbReference>
<proteinExistence type="inferred from homology"/>
<dbReference type="AlphaFoldDB" id="A0A4S8MI07"/>
<evidence type="ECO:0000256" key="9">
    <source>
        <dbReference type="PROSITE-ProRule" id="PRU00182"/>
    </source>
</evidence>
<keyword evidence="2 10" id="KW-0436">Ligase</keyword>
<keyword evidence="12" id="KW-1185">Reference proteome</keyword>
<dbReference type="GO" id="GO:0005829">
    <property type="term" value="C:cytosol"/>
    <property type="evidence" value="ECO:0007669"/>
    <property type="project" value="TreeGrafter"/>
</dbReference>
<dbReference type="Proteomes" id="UP000297245">
    <property type="component" value="Unassembled WGS sequence"/>
</dbReference>
<evidence type="ECO:0000256" key="5">
    <source>
        <dbReference type="ARBA" id="ARBA00022917"/>
    </source>
</evidence>
<organism evidence="11 12">
    <name type="scientific">Dendrothele bispora (strain CBS 962.96)</name>
    <dbReference type="NCBI Taxonomy" id="1314807"/>
    <lineage>
        <taxon>Eukaryota</taxon>
        <taxon>Fungi</taxon>
        <taxon>Dikarya</taxon>
        <taxon>Basidiomycota</taxon>
        <taxon>Agaricomycotina</taxon>
        <taxon>Agaricomycetes</taxon>
        <taxon>Agaricomycetidae</taxon>
        <taxon>Agaricales</taxon>
        <taxon>Agaricales incertae sedis</taxon>
        <taxon>Dendrothele</taxon>
    </lineage>
</organism>
<evidence type="ECO:0000256" key="2">
    <source>
        <dbReference type="ARBA" id="ARBA00022598"/>
    </source>
</evidence>
<dbReference type="PROSITE" id="PS50889">
    <property type="entry name" value="S4"/>
    <property type="match status" value="1"/>
</dbReference>
<dbReference type="GO" id="GO:0005524">
    <property type="term" value="F:ATP binding"/>
    <property type="evidence" value="ECO:0007669"/>
    <property type="project" value="UniProtKB-KW"/>
</dbReference>
<dbReference type="PANTHER" id="PTHR11766">
    <property type="entry name" value="TYROSYL-TRNA SYNTHETASE"/>
    <property type="match status" value="1"/>
</dbReference>
<gene>
    <name evidence="11" type="ORF">K435DRAFT_653336</name>
</gene>
<evidence type="ECO:0000256" key="3">
    <source>
        <dbReference type="ARBA" id="ARBA00022741"/>
    </source>
</evidence>
<dbReference type="NCBIfam" id="TIGR00234">
    <property type="entry name" value="tyrS"/>
    <property type="match status" value="1"/>
</dbReference>
<dbReference type="PANTHER" id="PTHR11766:SF0">
    <property type="entry name" value="TYROSINE--TRNA LIGASE, MITOCHONDRIAL"/>
    <property type="match status" value="1"/>
</dbReference>
<accession>A0A4S8MI07</accession>
<dbReference type="Gene3D" id="1.10.240.10">
    <property type="entry name" value="Tyrosyl-Transfer RNA Synthetase"/>
    <property type="match status" value="1"/>
</dbReference>
<dbReference type="GO" id="GO:0005739">
    <property type="term" value="C:mitochondrion"/>
    <property type="evidence" value="ECO:0007669"/>
    <property type="project" value="TreeGrafter"/>
</dbReference>
<dbReference type="InterPro" id="IPR024088">
    <property type="entry name" value="Tyr-tRNA-ligase_bac-type"/>
</dbReference>
<evidence type="ECO:0000313" key="12">
    <source>
        <dbReference type="Proteomes" id="UP000297245"/>
    </source>
</evidence>
<dbReference type="GO" id="GO:0004831">
    <property type="term" value="F:tyrosine-tRNA ligase activity"/>
    <property type="evidence" value="ECO:0007669"/>
    <property type="project" value="UniProtKB-EC"/>
</dbReference>
<dbReference type="PRINTS" id="PR01040">
    <property type="entry name" value="TRNASYNTHTYR"/>
</dbReference>
<comment type="similarity">
    <text evidence="10">Belongs to the class-I aminoacyl-tRNA synthetase family.</text>
</comment>
<evidence type="ECO:0000256" key="10">
    <source>
        <dbReference type="RuleBase" id="RU361234"/>
    </source>
</evidence>
<keyword evidence="9" id="KW-0694">RNA-binding</keyword>
<keyword evidence="5 10" id="KW-0648">Protein biosynthesis</keyword>
<keyword evidence="4 10" id="KW-0067">ATP-binding</keyword>
<evidence type="ECO:0000256" key="8">
    <source>
        <dbReference type="ARBA" id="ARBA00048248"/>
    </source>
</evidence>
<evidence type="ECO:0000256" key="1">
    <source>
        <dbReference type="ARBA" id="ARBA00013160"/>
    </source>
</evidence>
<dbReference type="InterPro" id="IPR036986">
    <property type="entry name" value="S4_RNA-bd_sf"/>
</dbReference>
<dbReference type="CDD" id="cd00165">
    <property type="entry name" value="S4"/>
    <property type="match status" value="1"/>
</dbReference>
<keyword evidence="3 10" id="KW-0547">Nucleotide-binding</keyword>
<dbReference type="GO" id="GO:0003723">
    <property type="term" value="F:RNA binding"/>
    <property type="evidence" value="ECO:0007669"/>
    <property type="project" value="UniProtKB-KW"/>
</dbReference>
<reference evidence="11 12" key="1">
    <citation type="journal article" date="2019" name="Nat. Ecol. Evol.">
        <title>Megaphylogeny resolves global patterns of mushroom evolution.</title>
        <authorList>
            <person name="Varga T."/>
            <person name="Krizsan K."/>
            <person name="Foldi C."/>
            <person name="Dima B."/>
            <person name="Sanchez-Garcia M."/>
            <person name="Sanchez-Ramirez S."/>
            <person name="Szollosi G.J."/>
            <person name="Szarkandi J.G."/>
            <person name="Papp V."/>
            <person name="Albert L."/>
            <person name="Andreopoulos W."/>
            <person name="Angelini C."/>
            <person name="Antonin V."/>
            <person name="Barry K.W."/>
            <person name="Bougher N.L."/>
            <person name="Buchanan P."/>
            <person name="Buyck B."/>
            <person name="Bense V."/>
            <person name="Catcheside P."/>
            <person name="Chovatia M."/>
            <person name="Cooper J."/>
            <person name="Damon W."/>
            <person name="Desjardin D."/>
            <person name="Finy P."/>
            <person name="Geml J."/>
            <person name="Haridas S."/>
            <person name="Hughes K."/>
            <person name="Justo A."/>
            <person name="Karasinski D."/>
            <person name="Kautmanova I."/>
            <person name="Kiss B."/>
            <person name="Kocsube S."/>
            <person name="Kotiranta H."/>
            <person name="LaButti K.M."/>
            <person name="Lechner B.E."/>
            <person name="Liimatainen K."/>
            <person name="Lipzen A."/>
            <person name="Lukacs Z."/>
            <person name="Mihaltcheva S."/>
            <person name="Morgado L.N."/>
            <person name="Niskanen T."/>
            <person name="Noordeloos M.E."/>
            <person name="Ohm R.A."/>
            <person name="Ortiz-Santana B."/>
            <person name="Ovrebo C."/>
            <person name="Racz N."/>
            <person name="Riley R."/>
            <person name="Savchenko A."/>
            <person name="Shiryaev A."/>
            <person name="Soop K."/>
            <person name="Spirin V."/>
            <person name="Szebenyi C."/>
            <person name="Tomsovsky M."/>
            <person name="Tulloss R.E."/>
            <person name="Uehling J."/>
            <person name="Grigoriev I.V."/>
            <person name="Vagvolgyi C."/>
            <person name="Papp T."/>
            <person name="Martin F.M."/>
            <person name="Miettinen O."/>
            <person name="Hibbett D.S."/>
            <person name="Nagy L.G."/>
        </authorList>
    </citation>
    <scope>NUCLEOTIDE SEQUENCE [LARGE SCALE GENOMIC DNA]</scope>
    <source>
        <strain evidence="11 12">CBS 962.96</strain>
    </source>
</reference>
<evidence type="ECO:0000313" key="11">
    <source>
        <dbReference type="EMBL" id="THV02327.1"/>
    </source>
</evidence>
<keyword evidence="6 10" id="KW-0030">Aminoacyl-tRNA synthetase</keyword>
<dbReference type="InterPro" id="IPR014729">
    <property type="entry name" value="Rossmann-like_a/b/a_fold"/>
</dbReference>
<evidence type="ECO:0000256" key="7">
    <source>
        <dbReference type="ARBA" id="ARBA00033323"/>
    </source>
</evidence>
<protein>
    <recommendedName>
        <fullName evidence="1 10">Tyrosine--tRNA ligase</fullName>
        <ecNumber evidence="1 10">6.1.1.1</ecNumber>
    </recommendedName>
    <alternativeName>
        <fullName evidence="7 10">Tyrosyl-tRNA synthetase</fullName>
    </alternativeName>
</protein>
<dbReference type="CDD" id="cd00805">
    <property type="entry name" value="TyrRS_core"/>
    <property type="match status" value="1"/>
</dbReference>
<dbReference type="Gene3D" id="3.10.290.10">
    <property type="entry name" value="RNA-binding S4 domain"/>
    <property type="match status" value="1"/>
</dbReference>
<feature type="non-terminal residue" evidence="11">
    <location>
        <position position="1"/>
    </location>
</feature>
<dbReference type="Pfam" id="PF00579">
    <property type="entry name" value="tRNA-synt_1b"/>
    <property type="match status" value="1"/>
</dbReference>
<sequence>KLEDELSSSPQVIYAGIDPTASSLHIGHLVPLMSLLHFQLHGHTIISLMGGATGLVGDPSGRKTEREPADVQQVEGNVNSISAAVQKFFSRALPYAQSRMTTEIAPEIKPPVLQSNITWHKDFGMLEFLRTVGIHARVNTMISRDSVRTRLDSSAGLSFTEFTYQLLQAYDFFHLNHHFGCTVQVGGSDQWGNIIAGLELINRSASLDAKAFGITTPLLTTASGEKFGKSAGNAVWLDANLTSIFDFYQYFLKVEDSDVENYLKLFTLLPIPRIQEVMQGHQAKKRIAQRTLAAEVTELVHEASGAAQAEKTTKAVFRQPDAKDKTLDAQSIISAFAGDPRLKWCDRQELISTPVIKLASKYGLVSSTSAARQLVQSRGLYLNDKVVPEIHFIAKTDDLLQDRVAMIRAGKDKLLVLAVN</sequence>
<dbReference type="InterPro" id="IPR002305">
    <property type="entry name" value="aa-tRNA-synth_Ic"/>
</dbReference>
<evidence type="ECO:0000256" key="6">
    <source>
        <dbReference type="ARBA" id="ARBA00023146"/>
    </source>
</evidence>
<dbReference type="GO" id="GO:0006437">
    <property type="term" value="P:tyrosyl-tRNA aminoacylation"/>
    <property type="evidence" value="ECO:0007669"/>
    <property type="project" value="InterPro"/>
</dbReference>
<dbReference type="OrthoDB" id="337870at2759"/>
<dbReference type="EMBL" id="ML179077">
    <property type="protein sequence ID" value="THV02327.1"/>
    <property type="molecule type" value="Genomic_DNA"/>
</dbReference>
<dbReference type="FunFam" id="1.10.240.10:FF:000001">
    <property type="entry name" value="Tyrosine--tRNA ligase"/>
    <property type="match status" value="1"/>
</dbReference>
<dbReference type="InterPro" id="IPR002307">
    <property type="entry name" value="Tyr-tRNA-ligase"/>
</dbReference>
<dbReference type="Gene3D" id="3.40.50.620">
    <property type="entry name" value="HUPs"/>
    <property type="match status" value="1"/>
</dbReference>